<dbReference type="RefSeq" id="WP_013438221.1">
    <property type="nucleotide sequence ID" value="NC_014724.1"/>
</dbReference>
<proteinExistence type="predicted"/>
<evidence type="ECO:0000313" key="1">
    <source>
        <dbReference type="EMBL" id="ADQ59438.1"/>
    </source>
</evidence>
<dbReference type="AlphaFoldDB" id="E4SKP1"/>
<protein>
    <submittedName>
        <fullName evidence="1">Uncharacterized protein</fullName>
    </submittedName>
</protein>
<gene>
    <name evidence="1" type="ordered locus">LA2_07595</name>
</gene>
<dbReference type="EMBL" id="CP002338">
    <property type="protein sequence ID" value="ADQ59438.1"/>
    <property type="molecule type" value="Genomic_DNA"/>
</dbReference>
<name>E4SKP1_LACAR</name>
<accession>E4SKP1</accession>
<evidence type="ECO:0000313" key="2">
    <source>
        <dbReference type="Proteomes" id="UP000007033"/>
    </source>
</evidence>
<reference evidence="1 2" key="1">
    <citation type="journal article" date="2011" name="J. Bacteriol.">
        <title>Genome sequence of Lactobacillus amylovorus GRL1112.</title>
        <authorList>
            <person name="Kant R."/>
            <person name="Paulin L."/>
            <person name="Alatalo E."/>
            <person name="de Vos W.M."/>
            <person name="Palva A."/>
        </authorList>
    </citation>
    <scope>NUCLEOTIDE SEQUENCE [LARGE SCALE GENOMIC DNA]</scope>
    <source>
        <strain evidence="1 2">GRL 1112</strain>
    </source>
</reference>
<organism evidence="1 2">
    <name type="scientific">Lactobacillus amylovorus (strain GRL 1112)</name>
    <dbReference type="NCBI Taxonomy" id="695560"/>
    <lineage>
        <taxon>Bacteria</taxon>
        <taxon>Bacillati</taxon>
        <taxon>Bacillota</taxon>
        <taxon>Bacilli</taxon>
        <taxon>Lactobacillales</taxon>
        <taxon>Lactobacillaceae</taxon>
        <taxon>Lactobacillus</taxon>
    </lineage>
</organism>
<sequence length="178" mass="19295">MQLFGGGEKILTNIDLQNTSAGTNLLVGSKDWAANVAIYGSVHLSDEKYLNGKVFALTGLGTDNTLQIQNLSAGTQIAWSVWAKSTGTAILHTELNGGDGRKDIKLDSNWTRVFSHGVPGKPGVLFFWNNTANSEIDLCLPKIELGSIATQWCPAPEDYAMKSDLDALKTEIEQLKQK</sequence>
<dbReference type="Proteomes" id="UP000007033">
    <property type="component" value="Chromosome"/>
</dbReference>
<dbReference type="HOGENOM" id="CLU_1508737_0_0_9"/>
<dbReference type="PATRIC" id="fig|695560.3.peg.1498"/>
<dbReference type="KEGG" id="lam:LA2_07595"/>